<reference evidence="4 5" key="1">
    <citation type="submission" date="2024-04" db="EMBL/GenBank/DDBJ databases">
        <title>Luteolibacter sp. isolated from soil.</title>
        <authorList>
            <person name="An J."/>
        </authorList>
    </citation>
    <scope>NUCLEOTIDE SEQUENCE [LARGE SCALE GENOMIC DNA]</scope>
    <source>
        <strain evidence="4 5">Y139</strain>
    </source>
</reference>
<dbReference type="EMBL" id="JBBUKT010000017">
    <property type="protein sequence ID" value="MEK7954232.1"/>
    <property type="molecule type" value="Genomic_DNA"/>
</dbReference>
<dbReference type="CDD" id="cd06338">
    <property type="entry name" value="PBP1_ABC_ligand_binding-like"/>
    <property type="match status" value="1"/>
</dbReference>
<protein>
    <submittedName>
        <fullName evidence="4">Amino acid ABC transporter substrate-binding protein</fullName>
    </submittedName>
</protein>
<keyword evidence="5" id="KW-1185">Reference proteome</keyword>
<comment type="caution">
    <text evidence="4">The sequence shown here is derived from an EMBL/GenBank/DDBJ whole genome shotgun (WGS) entry which is preliminary data.</text>
</comment>
<name>A0ABU9B5I4_9BACT</name>
<dbReference type="Pfam" id="PF13458">
    <property type="entry name" value="Peripla_BP_6"/>
    <property type="match status" value="1"/>
</dbReference>
<keyword evidence="2" id="KW-0732">Signal</keyword>
<organism evidence="4 5">
    <name type="scientific">Luteolibacter soli</name>
    <dbReference type="NCBI Taxonomy" id="3135280"/>
    <lineage>
        <taxon>Bacteria</taxon>
        <taxon>Pseudomonadati</taxon>
        <taxon>Verrucomicrobiota</taxon>
        <taxon>Verrucomicrobiia</taxon>
        <taxon>Verrucomicrobiales</taxon>
        <taxon>Verrucomicrobiaceae</taxon>
        <taxon>Luteolibacter</taxon>
    </lineage>
</organism>
<dbReference type="InterPro" id="IPR028082">
    <property type="entry name" value="Peripla_BP_I"/>
</dbReference>
<dbReference type="InterPro" id="IPR051010">
    <property type="entry name" value="BCAA_transport"/>
</dbReference>
<sequence>MSSQPTNPAPLRIGYCLSLTGPVADNSRSAQLAHEIWRNDINRRGGLLGRPVEFVCYDDRADPTLVSGLYERLMDEDKVDLVIGGYGTGTLAPAMPLIVARNRFFVGLMGLGVNGVSNHSGYFAMIPTGPHPDSALTEGFFELASSQTPRPTTVALISADAEFSRNPIIGARHNARTHGFDVVLERNYPLSTTDFAPLLNEIEEVVPDLLFICSYLSDSIGLVRAINAWEYTPKMVGASMIGPQSASVKATLGPLLNGVVNYEYWLPVPKMMFPGVADFIEEYQSQAASSGADPLGFYMAPQAYAQLQVLEQAVTATGSLDDAALIAYSRNAIFETVVGEVKFGENGEWAHPRVLQVQFQNIARYDLNEFKMPGKQVVVAPDEFASGNLIYPYARAKLPS</sequence>
<evidence type="ECO:0000259" key="3">
    <source>
        <dbReference type="Pfam" id="PF13458"/>
    </source>
</evidence>
<evidence type="ECO:0000256" key="2">
    <source>
        <dbReference type="ARBA" id="ARBA00022729"/>
    </source>
</evidence>
<dbReference type="PANTHER" id="PTHR30483">
    <property type="entry name" value="LEUCINE-SPECIFIC-BINDING PROTEIN"/>
    <property type="match status" value="1"/>
</dbReference>
<gene>
    <name evidence="4" type="ORF">WKV53_27185</name>
</gene>
<dbReference type="RefSeq" id="WP_341408000.1">
    <property type="nucleotide sequence ID" value="NZ_JBBUKT010000017.1"/>
</dbReference>
<dbReference type="SUPFAM" id="SSF53822">
    <property type="entry name" value="Periplasmic binding protein-like I"/>
    <property type="match status" value="1"/>
</dbReference>
<dbReference type="Gene3D" id="3.40.50.2300">
    <property type="match status" value="2"/>
</dbReference>
<evidence type="ECO:0000313" key="5">
    <source>
        <dbReference type="Proteomes" id="UP001371305"/>
    </source>
</evidence>
<evidence type="ECO:0000313" key="4">
    <source>
        <dbReference type="EMBL" id="MEK7954232.1"/>
    </source>
</evidence>
<accession>A0ABU9B5I4</accession>
<proteinExistence type="inferred from homology"/>
<dbReference type="PANTHER" id="PTHR30483:SF6">
    <property type="entry name" value="PERIPLASMIC BINDING PROTEIN OF ABC TRANSPORTER FOR NATURAL AMINO ACIDS"/>
    <property type="match status" value="1"/>
</dbReference>
<feature type="domain" description="Leucine-binding protein" evidence="3">
    <location>
        <begin position="10"/>
        <end position="348"/>
    </location>
</feature>
<evidence type="ECO:0000256" key="1">
    <source>
        <dbReference type="ARBA" id="ARBA00010062"/>
    </source>
</evidence>
<dbReference type="InterPro" id="IPR028081">
    <property type="entry name" value="Leu-bd"/>
</dbReference>
<comment type="similarity">
    <text evidence="1">Belongs to the leucine-binding protein family.</text>
</comment>
<dbReference type="Proteomes" id="UP001371305">
    <property type="component" value="Unassembled WGS sequence"/>
</dbReference>